<dbReference type="Pfam" id="PF04324">
    <property type="entry name" value="Fer2_BFD"/>
    <property type="match status" value="1"/>
</dbReference>
<reference evidence="5" key="1">
    <citation type="submission" date="2016-10" db="EMBL/GenBank/DDBJ databases">
        <authorList>
            <person name="Varghese N."/>
            <person name="Submissions S."/>
        </authorList>
    </citation>
    <scope>NUCLEOTIDE SEQUENCE [LARGE SCALE GENOMIC DNA]</scope>
    <source>
        <strain evidence="5">DSM 10146</strain>
    </source>
</reference>
<dbReference type="SUPFAM" id="SSF51905">
    <property type="entry name" value="FAD/NAD(P)-binding domain"/>
    <property type="match status" value="1"/>
</dbReference>
<protein>
    <submittedName>
        <fullName evidence="4">NADPH-dependent 2,4-dienoyl-CoA reductase, sulfur reductase</fullName>
    </submittedName>
</protein>
<feature type="domain" description="FAD/NAD(P)-binding" evidence="3">
    <location>
        <begin position="13"/>
        <end position="323"/>
    </location>
</feature>
<dbReference type="InterPro" id="IPR036188">
    <property type="entry name" value="FAD/NAD-bd_sf"/>
</dbReference>
<dbReference type="Pfam" id="PF07992">
    <property type="entry name" value="Pyr_redox_2"/>
    <property type="match status" value="1"/>
</dbReference>
<dbReference type="InterPro" id="IPR041854">
    <property type="entry name" value="BFD-like_2Fe2S-bd_dom_sf"/>
</dbReference>
<dbReference type="PRINTS" id="PR00368">
    <property type="entry name" value="FADPNR"/>
</dbReference>
<dbReference type="Gene3D" id="1.10.10.1100">
    <property type="entry name" value="BFD-like [2Fe-2S]-binding domain"/>
    <property type="match status" value="1"/>
</dbReference>
<accession>A0A1G7BHV8</accession>
<gene>
    <name evidence="4" type="ORF">SAMN04488105_102184</name>
</gene>
<evidence type="ECO:0000259" key="2">
    <source>
        <dbReference type="Pfam" id="PF04324"/>
    </source>
</evidence>
<evidence type="ECO:0000259" key="3">
    <source>
        <dbReference type="Pfam" id="PF07992"/>
    </source>
</evidence>
<keyword evidence="5" id="KW-1185">Reference proteome</keyword>
<dbReference type="STRING" id="282683.SAMN04488105_102184"/>
<keyword evidence="1" id="KW-0560">Oxidoreductase</keyword>
<dbReference type="Proteomes" id="UP000198994">
    <property type="component" value="Unassembled WGS sequence"/>
</dbReference>
<dbReference type="InterPro" id="IPR051691">
    <property type="entry name" value="Metab_Enz_Cyan_OpOx_G3PDH"/>
</dbReference>
<dbReference type="Gene3D" id="3.50.50.60">
    <property type="entry name" value="FAD/NAD(P)-binding domain"/>
    <property type="match status" value="2"/>
</dbReference>
<dbReference type="GO" id="GO:0016491">
    <property type="term" value="F:oxidoreductase activity"/>
    <property type="evidence" value="ECO:0007669"/>
    <property type="project" value="UniProtKB-KW"/>
</dbReference>
<organism evidence="4 5">
    <name type="scientific">Salipiger thiooxidans</name>
    <dbReference type="NCBI Taxonomy" id="282683"/>
    <lineage>
        <taxon>Bacteria</taxon>
        <taxon>Pseudomonadati</taxon>
        <taxon>Pseudomonadota</taxon>
        <taxon>Alphaproteobacteria</taxon>
        <taxon>Rhodobacterales</taxon>
        <taxon>Roseobacteraceae</taxon>
        <taxon>Salipiger</taxon>
    </lineage>
</organism>
<dbReference type="RefSeq" id="WP_311135895.1">
    <property type="nucleotide sequence ID" value="NZ_FNAV01000002.1"/>
</dbReference>
<dbReference type="AlphaFoldDB" id="A0A1G7BHV8"/>
<proteinExistence type="predicted"/>
<name>A0A1G7BHV8_9RHOB</name>
<evidence type="ECO:0000256" key="1">
    <source>
        <dbReference type="ARBA" id="ARBA00023002"/>
    </source>
</evidence>
<dbReference type="PIRSF" id="PIRSF037495">
    <property type="entry name" value="Opine_OX_OoxA/HcnB"/>
    <property type="match status" value="1"/>
</dbReference>
<evidence type="ECO:0000313" key="5">
    <source>
        <dbReference type="Proteomes" id="UP000198994"/>
    </source>
</evidence>
<feature type="domain" description="BFD-like [2Fe-2S]-binding" evidence="2">
    <location>
        <begin position="379"/>
        <end position="430"/>
    </location>
</feature>
<dbReference type="InterPro" id="IPR023753">
    <property type="entry name" value="FAD/NAD-binding_dom"/>
</dbReference>
<sequence length="467" mass="49090">MTMMDSNTPHACDLAVIGAGPAGMAAAVTASKAGLSVVVLDEGEAPGGQIYRDIERTTPRRSAVLGEDYVAGGALAKALREADLTYLPRSTVWNISTERLIDFSRDGGSSQLQANYILVATGAVERPCPIPGWTKTGVTTVGALQILLKSAGIVEESAVLAGSGPLLWLVAKQMVDAGAPPVAVVETTPAGRMQAALPHLFGALKGHRYLSKGLKLLRAVKAAGVPVYSAATDLEVTGETAATGLRFTSKGKQHLVSANHIALHQGVVPNQQVTRMLRCEHRWDASQACFRPVTDARGLTSFENVYTAGDGAGIMGAVSAALQGRLAALDIATKLGKSAPERADRLEAALARDGAVRPFLEALYAPATAFVLPADGVTVCRCEEITAGAIREAVDLGAPGPNQVKSFLRTGMGPCQGRVCGLVVASIINERRKTQMDETGYFRIRPPLKPLQLSELANFKPLEKLEP</sequence>
<dbReference type="PANTHER" id="PTHR42949">
    <property type="entry name" value="ANAEROBIC GLYCEROL-3-PHOSPHATE DEHYDROGENASE SUBUNIT B"/>
    <property type="match status" value="1"/>
</dbReference>
<dbReference type="CDD" id="cd19946">
    <property type="entry name" value="GlpA-like_Fer2_BFD-like"/>
    <property type="match status" value="1"/>
</dbReference>
<dbReference type="EMBL" id="FNAV01000002">
    <property type="protein sequence ID" value="SDE26542.1"/>
    <property type="molecule type" value="Genomic_DNA"/>
</dbReference>
<evidence type="ECO:0000313" key="4">
    <source>
        <dbReference type="EMBL" id="SDE26542.1"/>
    </source>
</evidence>
<dbReference type="PANTHER" id="PTHR42949:SF3">
    <property type="entry name" value="ANAEROBIC GLYCEROL-3-PHOSPHATE DEHYDROGENASE SUBUNIT B"/>
    <property type="match status" value="1"/>
</dbReference>
<dbReference type="InterPro" id="IPR007419">
    <property type="entry name" value="BFD-like_2Fe2S-bd_dom"/>
</dbReference>
<dbReference type="PRINTS" id="PR00469">
    <property type="entry name" value="PNDRDTASEII"/>
</dbReference>
<dbReference type="InterPro" id="IPR017224">
    <property type="entry name" value="Opine_Oxase_asu/HCN_bsu"/>
</dbReference>